<dbReference type="AlphaFoldDB" id="A0A0F8XB85"/>
<gene>
    <name evidence="1" type="ORF">LCGC14_3046420</name>
</gene>
<name>A0A0F8XB85_9ZZZZ</name>
<organism evidence="1">
    <name type="scientific">marine sediment metagenome</name>
    <dbReference type="NCBI Taxonomy" id="412755"/>
    <lineage>
        <taxon>unclassified sequences</taxon>
        <taxon>metagenomes</taxon>
        <taxon>ecological metagenomes</taxon>
    </lineage>
</organism>
<reference evidence="1" key="1">
    <citation type="journal article" date="2015" name="Nature">
        <title>Complex archaea that bridge the gap between prokaryotes and eukaryotes.</title>
        <authorList>
            <person name="Spang A."/>
            <person name="Saw J.H."/>
            <person name="Jorgensen S.L."/>
            <person name="Zaremba-Niedzwiedzka K."/>
            <person name="Martijn J."/>
            <person name="Lind A.E."/>
            <person name="van Eijk R."/>
            <person name="Schleper C."/>
            <person name="Guy L."/>
            <person name="Ettema T.J."/>
        </authorList>
    </citation>
    <scope>NUCLEOTIDE SEQUENCE</scope>
</reference>
<protein>
    <submittedName>
        <fullName evidence="1">Uncharacterized protein</fullName>
    </submittedName>
</protein>
<accession>A0A0F8XB85</accession>
<proteinExistence type="predicted"/>
<evidence type="ECO:0000313" key="1">
    <source>
        <dbReference type="EMBL" id="KKK58240.1"/>
    </source>
</evidence>
<sequence>MLKLQELVLVELMPELFKYLILVKVIFMVQLIQVNGLQLEQGFMYQLIIMLY</sequence>
<comment type="caution">
    <text evidence="1">The sequence shown here is derived from an EMBL/GenBank/DDBJ whole genome shotgun (WGS) entry which is preliminary data.</text>
</comment>
<dbReference type="EMBL" id="LAZR01064082">
    <property type="protein sequence ID" value="KKK58240.1"/>
    <property type="molecule type" value="Genomic_DNA"/>
</dbReference>